<dbReference type="Pfam" id="PF03224">
    <property type="entry name" value="V-ATPase_H_N"/>
    <property type="match status" value="1"/>
</dbReference>
<dbReference type="PANTHER" id="PTHR10698:SF0">
    <property type="entry name" value="V-TYPE PROTON ATPASE SUBUNIT H"/>
    <property type="match status" value="1"/>
</dbReference>
<protein>
    <recommendedName>
        <fullName evidence="5">V-type proton ATPase subunit H</fullName>
    </recommendedName>
</protein>
<dbReference type="GO" id="GO:0000329">
    <property type="term" value="C:fungal-type vacuole membrane"/>
    <property type="evidence" value="ECO:0007669"/>
    <property type="project" value="TreeGrafter"/>
</dbReference>
<evidence type="ECO:0000256" key="2">
    <source>
        <dbReference type="ARBA" id="ARBA00022448"/>
    </source>
</evidence>
<keyword evidence="4 5" id="KW-0406">Ion transport</keyword>
<evidence type="ECO:0000313" key="8">
    <source>
        <dbReference type="Proteomes" id="UP000033647"/>
    </source>
</evidence>
<dbReference type="AlphaFoldDB" id="A0A0F4G8L1"/>
<name>A0A0F4G8L1_9PEZI</name>
<dbReference type="InterPro" id="IPR011989">
    <property type="entry name" value="ARM-like"/>
</dbReference>
<dbReference type="SUPFAM" id="SSF48371">
    <property type="entry name" value="ARM repeat"/>
    <property type="match status" value="1"/>
</dbReference>
<evidence type="ECO:0000256" key="3">
    <source>
        <dbReference type="ARBA" id="ARBA00022781"/>
    </source>
</evidence>
<organism evidence="7 8">
    <name type="scientific">Zymoseptoria brevis</name>
    <dbReference type="NCBI Taxonomy" id="1047168"/>
    <lineage>
        <taxon>Eukaryota</taxon>
        <taxon>Fungi</taxon>
        <taxon>Dikarya</taxon>
        <taxon>Ascomycota</taxon>
        <taxon>Pezizomycotina</taxon>
        <taxon>Dothideomycetes</taxon>
        <taxon>Dothideomycetidae</taxon>
        <taxon>Mycosphaerellales</taxon>
        <taxon>Mycosphaerellaceae</taxon>
        <taxon>Zymoseptoria</taxon>
    </lineage>
</organism>
<sequence>MSIDAPAYIVSLQNNIRARPISWEGAVRAKTITDEDLKKIKAIDKVRKEQRKQTIEGDVKTYTALLLGNGESTKSIFESAAKRTDILQYMLVLTGDLIDDIPSLTESLIAHPHPYKPLLPLLKQSNNPEDPIPLLTSSVLSSLLSSALIAQPRSTPEIDEALPKLYSYIAELAKTSDSNLQDIAVQEYSALLRTSKSRQQFWTQRKETLGPLIDVLRNATGGKDTDSTFYNGSTGTSIRSLTEANIKISGVGLQLLYHILMVLWQLSFEGSLVGPGLDEEHDIVPLYTQLLRVSPKEKTTRLLLGTLFNLLSSNKATLMPAALPAKLPGILTNLKTRHLTDPDLLEDLESLTTMVEEYTATQTTFDEYSAEVLSGHLRWSPPHKDATFWRENALRIIEDDKGALCKKLAEVLSKEWANDKQVLAIGCNDVAFLVKTCPEKRAVLEKLGLKVRVMALMQDGDEGVRWESLRAVGEWLRYSFDKEG</sequence>
<dbReference type="Pfam" id="PF11698">
    <property type="entry name" value="V-ATPase_H_C"/>
    <property type="match status" value="1"/>
</dbReference>
<comment type="similarity">
    <text evidence="1 5">Belongs to the V-ATPase H subunit family.</text>
</comment>
<dbReference type="GO" id="GO:0000221">
    <property type="term" value="C:vacuolar proton-transporting V-type ATPase, V1 domain"/>
    <property type="evidence" value="ECO:0007669"/>
    <property type="project" value="UniProtKB-UniRule"/>
</dbReference>
<feature type="domain" description="ATPase V1 complex subunit H C-terminal" evidence="6">
    <location>
        <begin position="362"/>
        <end position="480"/>
    </location>
</feature>
<evidence type="ECO:0000256" key="4">
    <source>
        <dbReference type="ARBA" id="ARBA00023065"/>
    </source>
</evidence>
<comment type="caution">
    <text evidence="7">The sequence shown here is derived from an EMBL/GenBank/DDBJ whole genome shotgun (WGS) entry which is preliminary data.</text>
</comment>
<evidence type="ECO:0000313" key="7">
    <source>
        <dbReference type="EMBL" id="KJX93664.1"/>
    </source>
</evidence>
<dbReference type="STRING" id="1047168.A0A0F4G8L1"/>
<evidence type="ECO:0000256" key="5">
    <source>
        <dbReference type="PIRNR" id="PIRNR032184"/>
    </source>
</evidence>
<comment type="function">
    <text evidence="5">Subunit of the V1 complex of vacuolar(H+)-ATPase (V-ATPase), a multisubunit enzyme composed of a peripheral complex (V1) that hydrolyzes ATP and a membrane integral complex (V0) that translocates protons. V-ATPase is responsible for acidifying and maintaining the pH of intracellular compartments.</text>
</comment>
<dbReference type="InterPro" id="IPR016024">
    <property type="entry name" value="ARM-type_fold"/>
</dbReference>
<dbReference type="InterPro" id="IPR011987">
    <property type="entry name" value="ATPase_V1-cplx_hsu_C"/>
</dbReference>
<keyword evidence="8" id="KW-1185">Reference proteome</keyword>
<dbReference type="EMBL" id="LAFY01004234">
    <property type="protein sequence ID" value="KJX93664.1"/>
    <property type="molecule type" value="Genomic_DNA"/>
</dbReference>
<accession>A0A0F4G8L1</accession>
<proteinExistence type="inferred from homology"/>
<dbReference type="PIRSF" id="PIRSF032184">
    <property type="entry name" value="ATPase_V1_H"/>
    <property type="match status" value="1"/>
</dbReference>
<evidence type="ECO:0000256" key="1">
    <source>
        <dbReference type="ARBA" id="ARBA00008613"/>
    </source>
</evidence>
<dbReference type="Gene3D" id="1.25.40.150">
    <property type="entry name" value="V-type ATPase, subunit H, C-terminal domain"/>
    <property type="match status" value="1"/>
</dbReference>
<keyword evidence="2 5" id="KW-0813">Transport</keyword>
<dbReference type="InterPro" id="IPR004908">
    <property type="entry name" value="ATPase_V1-cplx_hsu"/>
</dbReference>
<keyword evidence="3 5" id="KW-0375">Hydrogen ion transport</keyword>
<dbReference type="PANTHER" id="PTHR10698">
    <property type="entry name" value="V-TYPE PROTON ATPASE SUBUNIT H"/>
    <property type="match status" value="1"/>
</dbReference>
<evidence type="ECO:0000259" key="6">
    <source>
        <dbReference type="Pfam" id="PF11698"/>
    </source>
</evidence>
<dbReference type="InterPro" id="IPR038497">
    <property type="entry name" value="ATPase_V1-cplx_hsu_C_sf"/>
</dbReference>
<reference evidence="7 8" key="1">
    <citation type="submission" date="2015-03" db="EMBL/GenBank/DDBJ databases">
        <title>RNA-seq based gene annotation and comparative genomics of four Zymoseptoria species reveal species-specific pathogenicity related genes and transposable element activity.</title>
        <authorList>
            <person name="Grandaubert J."/>
            <person name="Bhattacharyya A."/>
            <person name="Stukenbrock E.H."/>
        </authorList>
    </citation>
    <scope>NUCLEOTIDE SEQUENCE [LARGE SCALE GENOMIC DNA]</scope>
    <source>
        <strain evidence="7 8">Zb18110</strain>
    </source>
</reference>
<dbReference type="Gene3D" id="1.25.10.10">
    <property type="entry name" value="Leucine-rich Repeat Variant"/>
    <property type="match status" value="1"/>
</dbReference>
<gene>
    <name evidence="7" type="ORF">TI39_contig4275g00002</name>
</gene>
<dbReference type="FunFam" id="1.25.40.150:FF:000002">
    <property type="entry name" value="V-type proton ATPase subunit H"/>
    <property type="match status" value="1"/>
</dbReference>
<dbReference type="Proteomes" id="UP000033647">
    <property type="component" value="Unassembled WGS sequence"/>
</dbReference>
<dbReference type="GO" id="GO:0046961">
    <property type="term" value="F:proton-transporting ATPase activity, rotational mechanism"/>
    <property type="evidence" value="ECO:0007669"/>
    <property type="project" value="UniProtKB-UniRule"/>
</dbReference>
<comment type="subunit">
    <text evidence="5">V-ATPase is a heteromultimeric enzyme made up of two complexes: the ATP-hydrolytic V1 complex and the proton translocation V0 complex.</text>
</comment>
<dbReference type="OrthoDB" id="10263554at2759"/>
<dbReference type="FunFam" id="1.25.10.10:FF:000326">
    <property type="entry name" value="V-type proton ATPase subunit H"/>
    <property type="match status" value="1"/>
</dbReference>